<evidence type="ECO:0000313" key="2">
    <source>
        <dbReference type="EMBL" id="GAF05355.1"/>
    </source>
</evidence>
<dbReference type="RefSeq" id="WP_027473491.1">
    <property type="nucleotide sequence ID" value="NZ_BAMD01000081.1"/>
</dbReference>
<feature type="signal peptide" evidence="1">
    <location>
        <begin position="1"/>
        <end position="25"/>
    </location>
</feature>
<protein>
    <submittedName>
        <fullName evidence="2">MG2 domain protein</fullName>
    </submittedName>
</protein>
<dbReference type="Proteomes" id="UP000019402">
    <property type="component" value="Unassembled WGS sequence"/>
</dbReference>
<comment type="caution">
    <text evidence="2">The sequence shown here is derived from an EMBL/GenBank/DDBJ whole genome shotgun (WGS) entry which is preliminary data.</text>
</comment>
<keyword evidence="3" id="KW-1185">Reference proteome</keyword>
<proteinExistence type="predicted"/>
<dbReference type="EMBL" id="BAMD01000081">
    <property type="protein sequence ID" value="GAF05355.1"/>
    <property type="molecule type" value="Genomic_DNA"/>
</dbReference>
<dbReference type="OrthoDB" id="1120850at2"/>
<organism evidence="2 3">
    <name type="scientific">Saccharicrinis fermentans DSM 9555 = JCM 21142</name>
    <dbReference type="NCBI Taxonomy" id="869213"/>
    <lineage>
        <taxon>Bacteria</taxon>
        <taxon>Pseudomonadati</taxon>
        <taxon>Bacteroidota</taxon>
        <taxon>Bacteroidia</taxon>
        <taxon>Marinilabiliales</taxon>
        <taxon>Marinilabiliaceae</taxon>
        <taxon>Saccharicrinis</taxon>
    </lineage>
</organism>
<evidence type="ECO:0000313" key="3">
    <source>
        <dbReference type="Proteomes" id="UP000019402"/>
    </source>
</evidence>
<gene>
    <name evidence="2" type="ORF">JCM21142_104087</name>
</gene>
<sequence length="208" mass="22826">MKTTKMMRRLVLGAMLIFTATATFAGDGGKTTGNVSILPYLDTDYSIVSLSNQADKAAIFSINDAQGETVYKEWVNKEGFAQKILDFSNLEDGEYTAVLKARGAEKISKTFSVADHKLVSERTQVVTEQELRAFFNLVDNMLYVSHISFGSNTFGISISDAIGDEIFEKGFDGNSTFSGKFDISALPTGEYKVSINSGNKEYSYAFSK</sequence>
<keyword evidence="1" id="KW-0732">Signal</keyword>
<evidence type="ECO:0000256" key="1">
    <source>
        <dbReference type="SAM" id="SignalP"/>
    </source>
</evidence>
<dbReference type="eggNOG" id="ENOG5033NAZ">
    <property type="taxonomic scope" value="Bacteria"/>
</dbReference>
<reference evidence="2 3" key="1">
    <citation type="journal article" date="2014" name="Genome Announc.">
        <title>Draft Genome Sequence of Cytophaga fermentans JCM 21142T, a Facultative Anaerobe Isolated from Marine Mud.</title>
        <authorList>
            <person name="Starns D."/>
            <person name="Oshima K."/>
            <person name="Suda W."/>
            <person name="Iino T."/>
            <person name="Yuki M."/>
            <person name="Inoue J."/>
            <person name="Kitamura K."/>
            <person name="Iida T."/>
            <person name="Darby A."/>
            <person name="Hattori M."/>
            <person name="Ohkuma M."/>
        </authorList>
    </citation>
    <scope>NUCLEOTIDE SEQUENCE [LARGE SCALE GENOMIC DNA]</scope>
    <source>
        <strain evidence="2 3">JCM 21142</strain>
    </source>
</reference>
<feature type="chain" id="PRO_5004904117" evidence="1">
    <location>
        <begin position="26"/>
        <end position="208"/>
    </location>
</feature>
<accession>W7Y3C9</accession>
<dbReference type="AlphaFoldDB" id="W7Y3C9"/>
<name>W7Y3C9_9BACT</name>